<dbReference type="CDD" id="cd08999">
    <property type="entry name" value="GH43_ABN-like"/>
    <property type="match status" value="1"/>
</dbReference>
<dbReference type="InterPro" id="IPR006710">
    <property type="entry name" value="Glyco_hydro_43"/>
</dbReference>
<feature type="chain" id="PRO_5035476855" evidence="7">
    <location>
        <begin position="18"/>
        <end position="335"/>
    </location>
</feature>
<evidence type="ECO:0000313" key="9">
    <source>
        <dbReference type="Proteomes" id="UP000813444"/>
    </source>
</evidence>
<dbReference type="GO" id="GO:0005975">
    <property type="term" value="P:carbohydrate metabolic process"/>
    <property type="evidence" value="ECO:0007669"/>
    <property type="project" value="InterPro"/>
</dbReference>
<name>A0A8K0SPC8_9HYPO</name>
<protein>
    <submittedName>
        <fullName evidence="8">Glycosyl hydrolase</fullName>
    </submittedName>
</protein>
<dbReference type="Proteomes" id="UP000813444">
    <property type="component" value="Unassembled WGS sequence"/>
</dbReference>
<feature type="signal peptide" evidence="7">
    <location>
        <begin position="1"/>
        <end position="17"/>
    </location>
</feature>
<dbReference type="SUPFAM" id="SSF75005">
    <property type="entry name" value="Arabinanase/levansucrase/invertase"/>
    <property type="match status" value="1"/>
</dbReference>
<proteinExistence type="inferred from homology"/>
<organism evidence="8 9">
    <name type="scientific">Stachybotrys elegans</name>
    <dbReference type="NCBI Taxonomy" id="80388"/>
    <lineage>
        <taxon>Eukaryota</taxon>
        <taxon>Fungi</taxon>
        <taxon>Dikarya</taxon>
        <taxon>Ascomycota</taxon>
        <taxon>Pezizomycotina</taxon>
        <taxon>Sordariomycetes</taxon>
        <taxon>Hypocreomycetidae</taxon>
        <taxon>Hypocreales</taxon>
        <taxon>Stachybotryaceae</taxon>
        <taxon>Stachybotrys</taxon>
    </lineage>
</organism>
<comment type="similarity">
    <text evidence="1 6">Belongs to the glycosyl hydrolase 43 family.</text>
</comment>
<evidence type="ECO:0000256" key="6">
    <source>
        <dbReference type="RuleBase" id="RU361187"/>
    </source>
</evidence>
<dbReference type="EMBL" id="JAGPNK010000007">
    <property type="protein sequence ID" value="KAH7318585.1"/>
    <property type="molecule type" value="Genomic_DNA"/>
</dbReference>
<sequence>MLALVGFFFFFHATTLAVPAPVEVFPGPAKNNGVAPFGGRTTLSINVGQNETVQPKLAEDFPDPCVIQGDDGDWYAFATSGNGHKVQMARASDILGDWERLDQEAVNNSAWTTGRNFWAPDVRRLEDGSYIMYFSGEVPDERKHCVGVARSQNITGPYTLDEDPWECPLEEGGAIDPSGFRDPATGRTYVVYKVDGNAAGSGGDCGAVMPDVGGTPLMLQEVSPEDGSLKIGDTVVILDRIGEEDGPLVEAPNLVRAADGRYVLFYSAHCFTDPAYNVRYAWSDSVAGPYVRAPPLVQTPDFGFEGPGGMTSTTGRVEEGEDEVLLLHGRFMEAL</sequence>
<dbReference type="Pfam" id="PF04616">
    <property type="entry name" value="Glyco_hydro_43"/>
    <property type="match status" value="1"/>
</dbReference>
<dbReference type="PANTHER" id="PTHR42812:SF5">
    <property type="entry name" value="ENDO-ARABINASE"/>
    <property type="match status" value="1"/>
</dbReference>
<reference evidence="8" key="1">
    <citation type="journal article" date="2021" name="Nat. Commun.">
        <title>Genetic determinants of endophytism in the Arabidopsis root mycobiome.</title>
        <authorList>
            <person name="Mesny F."/>
            <person name="Miyauchi S."/>
            <person name="Thiergart T."/>
            <person name="Pickel B."/>
            <person name="Atanasova L."/>
            <person name="Karlsson M."/>
            <person name="Huettel B."/>
            <person name="Barry K.W."/>
            <person name="Haridas S."/>
            <person name="Chen C."/>
            <person name="Bauer D."/>
            <person name="Andreopoulos W."/>
            <person name="Pangilinan J."/>
            <person name="LaButti K."/>
            <person name="Riley R."/>
            <person name="Lipzen A."/>
            <person name="Clum A."/>
            <person name="Drula E."/>
            <person name="Henrissat B."/>
            <person name="Kohler A."/>
            <person name="Grigoriev I.V."/>
            <person name="Martin F.M."/>
            <person name="Hacquard S."/>
        </authorList>
    </citation>
    <scope>NUCLEOTIDE SEQUENCE</scope>
    <source>
        <strain evidence="8">MPI-CAGE-CH-0235</strain>
    </source>
</reference>
<feature type="site" description="Important for catalytic activity, responsible for pKa modulation of the active site Glu and correct orientation of both the proton donor and substrate" evidence="5">
    <location>
        <position position="176"/>
    </location>
</feature>
<evidence type="ECO:0000256" key="7">
    <source>
        <dbReference type="SAM" id="SignalP"/>
    </source>
</evidence>
<keyword evidence="7" id="KW-0732">Signal</keyword>
<keyword evidence="3 6" id="KW-0326">Glycosidase</keyword>
<dbReference type="PANTHER" id="PTHR42812">
    <property type="entry name" value="BETA-XYLOSIDASE"/>
    <property type="match status" value="1"/>
</dbReference>
<gene>
    <name evidence="8" type="ORF">B0I35DRAFT_409453</name>
</gene>
<feature type="active site" description="Proton acceptor" evidence="4">
    <location>
        <position position="63"/>
    </location>
</feature>
<dbReference type="GO" id="GO:0004553">
    <property type="term" value="F:hydrolase activity, hydrolyzing O-glycosyl compounds"/>
    <property type="evidence" value="ECO:0007669"/>
    <property type="project" value="InterPro"/>
</dbReference>
<keyword evidence="9" id="KW-1185">Reference proteome</keyword>
<dbReference type="OrthoDB" id="3879658at2759"/>
<evidence type="ECO:0000256" key="1">
    <source>
        <dbReference type="ARBA" id="ARBA00009865"/>
    </source>
</evidence>
<evidence type="ECO:0000313" key="8">
    <source>
        <dbReference type="EMBL" id="KAH7318585.1"/>
    </source>
</evidence>
<accession>A0A8K0SPC8</accession>
<evidence type="ECO:0000256" key="2">
    <source>
        <dbReference type="ARBA" id="ARBA00022801"/>
    </source>
</evidence>
<keyword evidence="2 6" id="KW-0378">Hydrolase</keyword>
<comment type="caution">
    <text evidence="8">The sequence shown here is derived from an EMBL/GenBank/DDBJ whole genome shotgun (WGS) entry which is preliminary data.</text>
</comment>
<evidence type="ECO:0000256" key="5">
    <source>
        <dbReference type="PIRSR" id="PIRSR606710-2"/>
    </source>
</evidence>
<feature type="active site" description="Proton donor" evidence="4">
    <location>
        <position position="250"/>
    </location>
</feature>
<dbReference type="InterPro" id="IPR023296">
    <property type="entry name" value="Glyco_hydro_beta-prop_sf"/>
</dbReference>
<dbReference type="Gene3D" id="2.115.10.20">
    <property type="entry name" value="Glycosyl hydrolase domain, family 43"/>
    <property type="match status" value="1"/>
</dbReference>
<evidence type="ECO:0000256" key="3">
    <source>
        <dbReference type="ARBA" id="ARBA00023295"/>
    </source>
</evidence>
<dbReference type="InterPro" id="IPR051795">
    <property type="entry name" value="Glycosyl_Hydrlase_43"/>
</dbReference>
<evidence type="ECO:0000256" key="4">
    <source>
        <dbReference type="PIRSR" id="PIRSR606710-1"/>
    </source>
</evidence>
<dbReference type="AlphaFoldDB" id="A0A8K0SPC8"/>